<dbReference type="Proteomes" id="UP001500274">
    <property type="component" value="Unassembled WGS sequence"/>
</dbReference>
<gene>
    <name evidence="1" type="ORF">GCM10009862_22190</name>
</gene>
<evidence type="ECO:0000313" key="2">
    <source>
        <dbReference type="Proteomes" id="UP001500274"/>
    </source>
</evidence>
<protein>
    <submittedName>
        <fullName evidence="1">Uncharacterized protein</fullName>
    </submittedName>
</protein>
<accession>A0ABN3PJT5</accession>
<proteinExistence type="predicted"/>
<comment type="caution">
    <text evidence="1">The sequence shown here is derived from an EMBL/GenBank/DDBJ whole genome shotgun (WGS) entry which is preliminary data.</text>
</comment>
<name>A0ABN3PJT5_9MICO</name>
<keyword evidence="2" id="KW-1185">Reference proteome</keyword>
<sequence>MLGEPPRRHAGRVYALHHAAEQRAGPGYEANEARMGLYRAAASDPGAIARLIGIS</sequence>
<organism evidence="1 2">
    <name type="scientific">Microbacterium binotii</name>
    <dbReference type="NCBI Taxonomy" id="462710"/>
    <lineage>
        <taxon>Bacteria</taxon>
        <taxon>Bacillati</taxon>
        <taxon>Actinomycetota</taxon>
        <taxon>Actinomycetes</taxon>
        <taxon>Micrococcales</taxon>
        <taxon>Microbacteriaceae</taxon>
        <taxon>Microbacterium</taxon>
    </lineage>
</organism>
<reference evidence="1 2" key="1">
    <citation type="journal article" date="2019" name="Int. J. Syst. Evol. Microbiol.">
        <title>The Global Catalogue of Microorganisms (GCM) 10K type strain sequencing project: providing services to taxonomists for standard genome sequencing and annotation.</title>
        <authorList>
            <consortium name="The Broad Institute Genomics Platform"/>
            <consortium name="The Broad Institute Genome Sequencing Center for Infectious Disease"/>
            <person name="Wu L."/>
            <person name="Ma J."/>
        </authorList>
    </citation>
    <scope>NUCLEOTIDE SEQUENCE [LARGE SCALE GENOMIC DNA]</scope>
    <source>
        <strain evidence="1 2">JCM 16365</strain>
    </source>
</reference>
<dbReference type="EMBL" id="BAAARI010000014">
    <property type="protein sequence ID" value="GAA2582651.1"/>
    <property type="molecule type" value="Genomic_DNA"/>
</dbReference>
<dbReference type="RefSeq" id="WP_344229483.1">
    <property type="nucleotide sequence ID" value="NZ_BAAARI010000014.1"/>
</dbReference>
<evidence type="ECO:0000313" key="1">
    <source>
        <dbReference type="EMBL" id="GAA2582651.1"/>
    </source>
</evidence>